<dbReference type="Proteomes" id="UP000320672">
    <property type="component" value="Chromosome"/>
</dbReference>
<feature type="transmembrane region" description="Helical" evidence="1">
    <location>
        <begin position="97"/>
        <end position="119"/>
    </location>
</feature>
<proteinExistence type="predicted"/>
<dbReference type="InterPro" id="IPR046487">
    <property type="entry name" value="DUF6580"/>
</dbReference>
<dbReference type="EMBL" id="CP036262">
    <property type="protein sequence ID" value="QDS95688.1"/>
    <property type="molecule type" value="Genomic_DNA"/>
</dbReference>
<name>A0A517MLC0_9BACT</name>
<keyword evidence="1" id="KW-1133">Transmembrane helix</keyword>
<sequence>MFHVLIVLAVVSRLLPHPPNFACIGALGLFAGCYLRGRYAPIFPLMALLISDIIGHVFKIDGMGFYSPVAMVGVYAGFAVAAMLGRLLRDRQTPLRIGMAALASSVVFFLCSNLGVWASGMYPPSWEGLVACYTAAVPFFRYTVMGDLIYSGALFGAFALVRMKMPQRYWGMRSLAS</sequence>
<dbReference type="Pfam" id="PF20221">
    <property type="entry name" value="DUF6580"/>
    <property type="match status" value="1"/>
</dbReference>
<evidence type="ECO:0000313" key="3">
    <source>
        <dbReference type="Proteomes" id="UP000320672"/>
    </source>
</evidence>
<dbReference type="OrthoDB" id="9806699at2"/>
<reference evidence="2 3" key="1">
    <citation type="submission" date="2019-02" db="EMBL/GenBank/DDBJ databases">
        <title>Deep-cultivation of Planctomycetes and their phenomic and genomic characterization uncovers novel biology.</title>
        <authorList>
            <person name="Wiegand S."/>
            <person name="Jogler M."/>
            <person name="Boedeker C."/>
            <person name="Pinto D."/>
            <person name="Vollmers J."/>
            <person name="Rivas-Marin E."/>
            <person name="Kohn T."/>
            <person name="Peeters S.H."/>
            <person name="Heuer A."/>
            <person name="Rast P."/>
            <person name="Oberbeckmann S."/>
            <person name="Bunk B."/>
            <person name="Jeske O."/>
            <person name="Meyerdierks A."/>
            <person name="Storesund J.E."/>
            <person name="Kallscheuer N."/>
            <person name="Luecker S."/>
            <person name="Lage O.M."/>
            <person name="Pohl T."/>
            <person name="Merkel B.J."/>
            <person name="Hornburger P."/>
            <person name="Mueller R.-W."/>
            <person name="Bruemmer F."/>
            <person name="Labrenz M."/>
            <person name="Spormann A.M."/>
            <person name="Op den Camp H."/>
            <person name="Overmann J."/>
            <person name="Amann R."/>
            <person name="Jetten M.S.M."/>
            <person name="Mascher T."/>
            <person name="Medema M.H."/>
            <person name="Devos D.P."/>
            <person name="Kaster A.-K."/>
            <person name="Ovreas L."/>
            <person name="Rohde M."/>
            <person name="Galperin M.Y."/>
            <person name="Jogler C."/>
        </authorList>
    </citation>
    <scope>NUCLEOTIDE SEQUENCE [LARGE SCALE GENOMIC DNA]</scope>
    <source>
        <strain evidence="2 3">FF011L</strain>
    </source>
</reference>
<feature type="transmembrane region" description="Helical" evidence="1">
    <location>
        <begin position="139"/>
        <end position="161"/>
    </location>
</feature>
<dbReference type="AlphaFoldDB" id="A0A517MLC0"/>
<organism evidence="2 3">
    <name type="scientific">Roseimaritima multifibrata</name>
    <dbReference type="NCBI Taxonomy" id="1930274"/>
    <lineage>
        <taxon>Bacteria</taxon>
        <taxon>Pseudomonadati</taxon>
        <taxon>Planctomycetota</taxon>
        <taxon>Planctomycetia</taxon>
        <taxon>Pirellulales</taxon>
        <taxon>Pirellulaceae</taxon>
        <taxon>Roseimaritima</taxon>
    </lineage>
</organism>
<feature type="transmembrane region" description="Helical" evidence="1">
    <location>
        <begin position="65"/>
        <end position="85"/>
    </location>
</feature>
<dbReference type="KEGG" id="rml:FF011L_44880"/>
<evidence type="ECO:0000256" key="1">
    <source>
        <dbReference type="SAM" id="Phobius"/>
    </source>
</evidence>
<protein>
    <recommendedName>
        <fullName evidence="4">Rod shape-determining protein MreD</fullName>
    </recommendedName>
</protein>
<keyword evidence="1" id="KW-0812">Transmembrane</keyword>
<accession>A0A517MLC0</accession>
<gene>
    <name evidence="2" type="ORF">FF011L_44880</name>
</gene>
<evidence type="ECO:0008006" key="4">
    <source>
        <dbReference type="Google" id="ProtNLM"/>
    </source>
</evidence>
<evidence type="ECO:0000313" key="2">
    <source>
        <dbReference type="EMBL" id="QDS95688.1"/>
    </source>
</evidence>
<dbReference type="RefSeq" id="WP_145353937.1">
    <property type="nucleotide sequence ID" value="NZ_CP036262.1"/>
</dbReference>
<feature type="transmembrane region" description="Helical" evidence="1">
    <location>
        <begin position="42"/>
        <end position="59"/>
    </location>
</feature>
<keyword evidence="3" id="KW-1185">Reference proteome</keyword>
<feature type="transmembrane region" description="Helical" evidence="1">
    <location>
        <begin position="18"/>
        <end position="35"/>
    </location>
</feature>
<keyword evidence="1" id="KW-0472">Membrane</keyword>